<keyword evidence="4 5" id="KW-0472">Membrane</keyword>
<feature type="transmembrane region" description="Helical" evidence="5">
    <location>
        <begin position="184"/>
        <end position="203"/>
    </location>
</feature>
<evidence type="ECO:0000256" key="1">
    <source>
        <dbReference type="ARBA" id="ARBA00004141"/>
    </source>
</evidence>
<feature type="transmembrane region" description="Helical" evidence="5">
    <location>
        <begin position="161"/>
        <end position="177"/>
    </location>
</feature>
<dbReference type="InterPro" id="IPR013057">
    <property type="entry name" value="AA_transpt_TM"/>
</dbReference>
<sequence>MSDTFISFLLYARFLKNFRDMPLSLHNPFVQDVEDAPLSTFDTFHTVVKSVYGIGTLCMPIAFACTGYVGGILLTIFLSCLYIYGIHLTVKCMAEVSDRVSGEVTMGKAYAYVSKSRILGHFVNVLLILLHTSIAVLYIYFISENLKSVSCFIWETEVDTRIIVAVVTICIIPVFLIRDVQYLVPLNIAGNVLTLLIIGYVIVDRIEMIIFGMRKFEMAGSVIKYDVDLFVGCSVLSFSSVGVMVKIASKMAEPEKYLGWWGTLNRAACFVLCTNVIWGVISYGILGDTQYFPFLENYSFSYGLEYKLVAAALVYLTYPLNGYVVVDTIFNEYINKTGDLNHPLRIEFIVRIIFLLISGCCALALSFALPIIKYICGLAFTLLNVAFPAYMQLTLGYDEYDRKWLWRVLHISIVLLGILVAYCIGSSAYYDSKIYYTDKEPFWIKPNVEIN</sequence>
<keyword evidence="3 5" id="KW-1133">Transmembrane helix</keyword>
<dbReference type="GO" id="GO:0015179">
    <property type="term" value="F:L-amino acid transmembrane transporter activity"/>
    <property type="evidence" value="ECO:0007669"/>
    <property type="project" value="TreeGrafter"/>
</dbReference>
<evidence type="ECO:0000256" key="3">
    <source>
        <dbReference type="ARBA" id="ARBA00022989"/>
    </source>
</evidence>
<feature type="transmembrane region" description="Helical" evidence="5">
    <location>
        <begin position="267"/>
        <end position="286"/>
    </location>
</feature>
<dbReference type="GeneID" id="117573318"/>
<evidence type="ECO:0000256" key="5">
    <source>
        <dbReference type="SAM" id="Phobius"/>
    </source>
</evidence>
<feature type="transmembrane region" description="Helical" evidence="5">
    <location>
        <begin position="118"/>
        <end position="141"/>
    </location>
</feature>
<feature type="transmembrane region" description="Helical" evidence="5">
    <location>
        <begin position="229"/>
        <end position="247"/>
    </location>
</feature>
<keyword evidence="7" id="KW-1185">Reference proteome</keyword>
<evidence type="ECO:0000256" key="4">
    <source>
        <dbReference type="ARBA" id="ARBA00023136"/>
    </source>
</evidence>
<dbReference type="Proteomes" id="UP000515160">
    <property type="component" value="Chromosome 2R"/>
</dbReference>
<keyword evidence="2 5" id="KW-0812">Transmembrane</keyword>
<dbReference type="Pfam" id="PF01490">
    <property type="entry name" value="Aa_trans"/>
    <property type="match status" value="1"/>
</dbReference>
<feature type="transmembrane region" description="Helical" evidence="5">
    <location>
        <begin position="306"/>
        <end position="326"/>
    </location>
</feature>
<dbReference type="RefSeq" id="XP_051862948.1">
    <property type="nucleotide sequence ID" value="XM_052006988.1"/>
</dbReference>
<feature type="transmembrane region" description="Helical" evidence="5">
    <location>
        <begin position="371"/>
        <end position="393"/>
    </location>
</feature>
<dbReference type="AlphaFoldDB" id="A0A9C6WH26"/>
<reference evidence="8" key="1">
    <citation type="submission" date="2025-08" db="UniProtKB">
        <authorList>
            <consortium name="RefSeq"/>
        </authorList>
    </citation>
    <scope>IDENTIFICATION</scope>
    <source>
        <strain evidence="8">15112-1751.03</strain>
        <tissue evidence="8">Whole Adult</tissue>
    </source>
</reference>
<comment type="subcellular location">
    <subcellularLocation>
        <location evidence="1">Membrane</location>
        <topology evidence="1">Multi-pass membrane protein</topology>
    </subcellularLocation>
</comment>
<feature type="transmembrane region" description="Helical" evidence="5">
    <location>
        <begin position="346"/>
        <end position="365"/>
    </location>
</feature>
<feature type="transmembrane region" description="Helical" evidence="5">
    <location>
        <begin position="405"/>
        <end position="430"/>
    </location>
</feature>
<dbReference type="PANTHER" id="PTHR22950">
    <property type="entry name" value="AMINO ACID TRANSPORTER"/>
    <property type="match status" value="1"/>
</dbReference>
<feature type="transmembrane region" description="Helical" evidence="5">
    <location>
        <begin position="61"/>
        <end position="84"/>
    </location>
</feature>
<dbReference type="OrthoDB" id="1684102at2759"/>
<accession>A0A9C6WH26</accession>
<feature type="domain" description="Amino acid transporter transmembrane" evidence="6">
    <location>
        <begin position="38"/>
        <end position="422"/>
    </location>
</feature>
<evidence type="ECO:0000313" key="8">
    <source>
        <dbReference type="RefSeq" id="XP_051862948.1"/>
    </source>
</evidence>
<dbReference type="PANTHER" id="PTHR22950:SF340">
    <property type="entry name" value="AMINO ACID TRANSPORTER TRANSMEMBRANE DOMAIN-CONTAINING PROTEIN-RELATED"/>
    <property type="match status" value="1"/>
</dbReference>
<protein>
    <submittedName>
        <fullName evidence="8">Glutamate transporter polyphemus-like</fullName>
    </submittedName>
</protein>
<gene>
    <name evidence="8" type="primary">LOC117573318</name>
</gene>
<evidence type="ECO:0000313" key="7">
    <source>
        <dbReference type="Proteomes" id="UP000515160"/>
    </source>
</evidence>
<organism evidence="7 8">
    <name type="scientific">Drosophila albomicans</name>
    <name type="common">Fruit fly</name>
    <dbReference type="NCBI Taxonomy" id="7291"/>
    <lineage>
        <taxon>Eukaryota</taxon>
        <taxon>Metazoa</taxon>
        <taxon>Ecdysozoa</taxon>
        <taxon>Arthropoda</taxon>
        <taxon>Hexapoda</taxon>
        <taxon>Insecta</taxon>
        <taxon>Pterygota</taxon>
        <taxon>Neoptera</taxon>
        <taxon>Endopterygota</taxon>
        <taxon>Diptera</taxon>
        <taxon>Brachycera</taxon>
        <taxon>Muscomorpha</taxon>
        <taxon>Ephydroidea</taxon>
        <taxon>Drosophilidae</taxon>
        <taxon>Drosophila</taxon>
    </lineage>
</organism>
<name>A0A9C6WH26_DROAB</name>
<dbReference type="GO" id="GO:0005774">
    <property type="term" value="C:vacuolar membrane"/>
    <property type="evidence" value="ECO:0007669"/>
    <property type="project" value="TreeGrafter"/>
</dbReference>
<evidence type="ECO:0000259" key="6">
    <source>
        <dbReference type="Pfam" id="PF01490"/>
    </source>
</evidence>
<evidence type="ECO:0000256" key="2">
    <source>
        <dbReference type="ARBA" id="ARBA00022692"/>
    </source>
</evidence>
<proteinExistence type="predicted"/>